<keyword evidence="1" id="KW-0677">Repeat</keyword>
<dbReference type="InterPro" id="IPR001357">
    <property type="entry name" value="BRCT_dom"/>
</dbReference>
<evidence type="ECO:0000313" key="4">
    <source>
        <dbReference type="EMBL" id="EER04986.1"/>
    </source>
</evidence>
<dbReference type="GO" id="GO:0033314">
    <property type="term" value="P:mitotic DNA replication checkpoint signaling"/>
    <property type="evidence" value="ECO:0007669"/>
    <property type="project" value="TreeGrafter"/>
</dbReference>
<feature type="domain" description="BRCT" evidence="3">
    <location>
        <begin position="140"/>
        <end position="235"/>
    </location>
</feature>
<dbReference type="PANTHER" id="PTHR13561">
    <property type="entry name" value="DNA REPLICATION REGULATOR DPB11-RELATED"/>
    <property type="match status" value="1"/>
</dbReference>
<dbReference type="InParanoid" id="C5LE46"/>
<feature type="non-terminal residue" evidence="4">
    <location>
        <position position="1"/>
    </location>
</feature>
<feature type="region of interest" description="Disordered" evidence="2">
    <location>
        <begin position="239"/>
        <end position="263"/>
    </location>
</feature>
<reference evidence="4 5" key="1">
    <citation type="submission" date="2008-07" db="EMBL/GenBank/DDBJ databases">
        <authorList>
            <person name="El-Sayed N."/>
            <person name="Caler E."/>
            <person name="Inman J."/>
            <person name="Amedeo P."/>
            <person name="Hass B."/>
            <person name="Wortman J."/>
        </authorList>
    </citation>
    <scope>NUCLEOTIDE SEQUENCE [LARGE SCALE GENOMIC DNA]</scope>
    <source>
        <strain evidence="5">ATCC 50983 / TXsc</strain>
    </source>
</reference>
<organism evidence="5">
    <name type="scientific">Perkinsus marinus (strain ATCC 50983 / TXsc)</name>
    <dbReference type="NCBI Taxonomy" id="423536"/>
    <lineage>
        <taxon>Eukaryota</taxon>
        <taxon>Sar</taxon>
        <taxon>Alveolata</taxon>
        <taxon>Perkinsozoa</taxon>
        <taxon>Perkinsea</taxon>
        <taxon>Perkinsida</taxon>
        <taxon>Perkinsidae</taxon>
        <taxon>Perkinsus</taxon>
    </lineage>
</organism>
<dbReference type="SUPFAM" id="SSF52113">
    <property type="entry name" value="BRCT domain"/>
    <property type="match status" value="1"/>
</dbReference>
<keyword evidence="5" id="KW-1185">Reference proteome</keyword>
<dbReference type="OrthoDB" id="251770at2759"/>
<accession>C5LE46</accession>
<dbReference type="AlphaFoldDB" id="C5LE46"/>
<sequence length="287" mass="31506">VLACAESQRMLPVTSSVLYRPCCSRLPLPRFTGVSAMLTDKDKDIFEETKRLVRALGGRAYTTAEVRNSNPGIRISHVICYDSAQVTTRQNLINWAKKCKAIIVFTEWLYACLRQGERVSEQPFTLVLQQEPKRKSLGGSEILPLRGFTVYIEGEAEDVSELDALIDSTGAARSIGWPGHRVPMDCLQTRVAVLLGDLKRSSVAQAGCRCPQVRSEWLRECRQQGRAVAPEAFPADFTLSSPRKSMAPRKSEGSCEGVTWDNNTRGKLDKAAAAAKRSGIDASSNGG</sequence>
<evidence type="ECO:0000259" key="3">
    <source>
        <dbReference type="PROSITE" id="PS50172"/>
    </source>
</evidence>
<protein>
    <recommendedName>
        <fullName evidence="3">BRCT domain-containing protein</fullName>
    </recommendedName>
</protein>
<dbReference type="GeneID" id="9050529"/>
<dbReference type="Gene3D" id="3.40.50.10190">
    <property type="entry name" value="BRCT domain"/>
    <property type="match status" value="1"/>
</dbReference>
<evidence type="ECO:0000256" key="1">
    <source>
        <dbReference type="ARBA" id="ARBA00022737"/>
    </source>
</evidence>
<proteinExistence type="predicted"/>
<gene>
    <name evidence="4" type="ORF">Pmar_PMAR023126</name>
</gene>
<dbReference type="EMBL" id="GG681113">
    <property type="protein sequence ID" value="EER04986.1"/>
    <property type="molecule type" value="Genomic_DNA"/>
</dbReference>
<evidence type="ECO:0000256" key="2">
    <source>
        <dbReference type="SAM" id="MobiDB-lite"/>
    </source>
</evidence>
<dbReference type="PANTHER" id="PTHR13561:SF20">
    <property type="entry name" value="DNA TOPOISOMERASE 2-BINDING PROTEIN 1"/>
    <property type="match status" value="1"/>
</dbReference>
<dbReference type="PROSITE" id="PS50172">
    <property type="entry name" value="BRCT"/>
    <property type="match status" value="2"/>
</dbReference>
<name>C5LE46_PERM5</name>
<dbReference type="RefSeq" id="XP_002773170.1">
    <property type="nucleotide sequence ID" value="XM_002773124.1"/>
</dbReference>
<feature type="domain" description="BRCT" evidence="3">
    <location>
        <begin position="31"/>
        <end position="126"/>
    </location>
</feature>
<dbReference type="GO" id="GO:0006270">
    <property type="term" value="P:DNA replication initiation"/>
    <property type="evidence" value="ECO:0007669"/>
    <property type="project" value="TreeGrafter"/>
</dbReference>
<dbReference type="GO" id="GO:0007095">
    <property type="term" value="P:mitotic G2 DNA damage checkpoint signaling"/>
    <property type="evidence" value="ECO:0007669"/>
    <property type="project" value="TreeGrafter"/>
</dbReference>
<evidence type="ECO:0000313" key="5">
    <source>
        <dbReference type="Proteomes" id="UP000007800"/>
    </source>
</evidence>
<dbReference type="Proteomes" id="UP000007800">
    <property type="component" value="Unassembled WGS sequence"/>
</dbReference>
<dbReference type="InterPro" id="IPR036420">
    <property type="entry name" value="BRCT_dom_sf"/>
</dbReference>